<organism evidence="2 3">
    <name type="scientific">Dreissena polymorpha</name>
    <name type="common">Zebra mussel</name>
    <name type="synonym">Mytilus polymorpha</name>
    <dbReference type="NCBI Taxonomy" id="45954"/>
    <lineage>
        <taxon>Eukaryota</taxon>
        <taxon>Metazoa</taxon>
        <taxon>Spiralia</taxon>
        <taxon>Lophotrochozoa</taxon>
        <taxon>Mollusca</taxon>
        <taxon>Bivalvia</taxon>
        <taxon>Autobranchia</taxon>
        <taxon>Heteroconchia</taxon>
        <taxon>Euheterodonta</taxon>
        <taxon>Imparidentia</taxon>
        <taxon>Neoheterodontei</taxon>
        <taxon>Myida</taxon>
        <taxon>Dreissenoidea</taxon>
        <taxon>Dreissenidae</taxon>
        <taxon>Dreissena</taxon>
    </lineage>
</organism>
<sequence length="270" mass="31098">MAEPDTMGTEPKTVEDPAPAEGNTGAEGALKGVKLRSKVKKRFTSPKRGKKVEEYDWPKRSYFETRCLVEREEGAKLKNLVHRLVYIGKLKLDLPDRQVVGTHYEKLLKNLQNNFQTEPMTGLLLVYLKHIVHILECSSDMVTQVMRDIVNFQRSSWDFRQLDIQAARMEAYESSEGADRIIIDILGQLLKLGNKLAITPKISFKTTLDQLHEKFGDLLPQQAHLHYLSEENDSTMVLPEEYLAMYEKPFDITLESEMVWPLPTKLFPYN</sequence>
<evidence type="ECO:0000256" key="1">
    <source>
        <dbReference type="SAM" id="MobiDB-lite"/>
    </source>
</evidence>
<feature type="region of interest" description="Disordered" evidence="1">
    <location>
        <begin position="1"/>
        <end position="31"/>
    </location>
</feature>
<evidence type="ECO:0000313" key="3">
    <source>
        <dbReference type="Proteomes" id="UP000828390"/>
    </source>
</evidence>
<evidence type="ECO:0000313" key="2">
    <source>
        <dbReference type="EMBL" id="KAH3862540.1"/>
    </source>
</evidence>
<dbReference type="Proteomes" id="UP000828390">
    <property type="component" value="Unassembled WGS sequence"/>
</dbReference>
<comment type="caution">
    <text evidence="2">The sequence shown here is derived from an EMBL/GenBank/DDBJ whole genome shotgun (WGS) entry which is preliminary data.</text>
</comment>
<gene>
    <name evidence="2" type="ORF">DPMN_025507</name>
</gene>
<protein>
    <submittedName>
        <fullName evidence="2">Uncharacterized protein</fullName>
    </submittedName>
</protein>
<name>A0A9D4LQW4_DREPO</name>
<keyword evidence="3" id="KW-1185">Reference proteome</keyword>
<dbReference type="EMBL" id="JAIWYP010000002">
    <property type="protein sequence ID" value="KAH3862540.1"/>
    <property type="molecule type" value="Genomic_DNA"/>
</dbReference>
<proteinExistence type="predicted"/>
<dbReference type="PANTHER" id="PTHR34035">
    <property type="entry name" value="TESTIS-EXPRESSED PROTEIN 47"/>
    <property type="match status" value="1"/>
</dbReference>
<dbReference type="PANTHER" id="PTHR34035:SF1">
    <property type="entry name" value="TESTIS-EXPRESSED PROTEIN 47"/>
    <property type="match status" value="1"/>
</dbReference>
<dbReference type="InterPro" id="IPR055308">
    <property type="entry name" value="TEX47-like"/>
</dbReference>
<dbReference type="Pfam" id="PF24787">
    <property type="entry name" value="TEX47"/>
    <property type="match status" value="2"/>
</dbReference>
<reference evidence="2" key="1">
    <citation type="journal article" date="2019" name="bioRxiv">
        <title>The Genome of the Zebra Mussel, Dreissena polymorpha: A Resource for Invasive Species Research.</title>
        <authorList>
            <person name="McCartney M.A."/>
            <person name="Auch B."/>
            <person name="Kono T."/>
            <person name="Mallez S."/>
            <person name="Zhang Y."/>
            <person name="Obille A."/>
            <person name="Becker A."/>
            <person name="Abrahante J.E."/>
            <person name="Garbe J."/>
            <person name="Badalamenti J.P."/>
            <person name="Herman A."/>
            <person name="Mangelson H."/>
            <person name="Liachko I."/>
            <person name="Sullivan S."/>
            <person name="Sone E.D."/>
            <person name="Koren S."/>
            <person name="Silverstein K.A.T."/>
            <person name="Beckman K.B."/>
            <person name="Gohl D.M."/>
        </authorList>
    </citation>
    <scope>NUCLEOTIDE SEQUENCE</scope>
    <source>
        <strain evidence="2">Duluth1</strain>
        <tissue evidence="2">Whole animal</tissue>
    </source>
</reference>
<dbReference type="AlphaFoldDB" id="A0A9D4LQW4"/>
<reference evidence="2" key="2">
    <citation type="submission" date="2020-11" db="EMBL/GenBank/DDBJ databases">
        <authorList>
            <person name="McCartney M.A."/>
            <person name="Auch B."/>
            <person name="Kono T."/>
            <person name="Mallez S."/>
            <person name="Becker A."/>
            <person name="Gohl D.M."/>
            <person name="Silverstein K.A.T."/>
            <person name="Koren S."/>
            <person name="Bechman K.B."/>
            <person name="Herman A."/>
            <person name="Abrahante J.E."/>
            <person name="Garbe J."/>
        </authorList>
    </citation>
    <scope>NUCLEOTIDE SEQUENCE</scope>
    <source>
        <strain evidence="2">Duluth1</strain>
        <tissue evidence="2">Whole animal</tissue>
    </source>
</reference>
<dbReference type="Gene3D" id="3.30.70.100">
    <property type="match status" value="1"/>
</dbReference>
<accession>A0A9D4LQW4</accession>